<comment type="caution">
    <text evidence="2">The sequence shown here is derived from an EMBL/GenBank/DDBJ whole genome shotgun (WGS) entry which is preliminary data.</text>
</comment>
<keyword evidence="3" id="KW-1185">Reference proteome</keyword>
<gene>
    <name evidence="2" type="ORF">QBC38DRAFT_473578</name>
</gene>
<feature type="chain" id="PRO_5042854917" evidence="1">
    <location>
        <begin position="22"/>
        <end position="156"/>
    </location>
</feature>
<dbReference type="AlphaFoldDB" id="A0AAN7BT83"/>
<feature type="signal peptide" evidence="1">
    <location>
        <begin position="1"/>
        <end position="21"/>
    </location>
</feature>
<sequence length="156" mass="16705">MRPSLYLLTAASGLAIALLSSSPSLMIDPHLDRLIQHEFRTGILAARQLSNLQAFTGALGGLGASAILNSGDPDRPFEVDGDTFIDFDTAANRACDNQKNRCAEAANNLKQFSVGDCDRQSETCKSEAAATTNRGFAPPESVLVSSNEQFDFFCDV</sequence>
<keyword evidence="1" id="KW-0732">Signal</keyword>
<accession>A0AAN7BT83</accession>
<evidence type="ECO:0000313" key="3">
    <source>
        <dbReference type="Proteomes" id="UP001301958"/>
    </source>
</evidence>
<reference evidence="2" key="2">
    <citation type="submission" date="2023-05" db="EMBL/GenBank/DDBJ databases">
        <authorList>
            <consortium name="Lawrence Berkeley National Laboratory"/>
            <person name="Steindorff A."/>
            <person name="Hensen N."/>
            <person name="Bonometti L."/>
            <person name="Westerberg I."/>
            <person name="Brannstrom I.O."/>
            <person name="Guillou S."/>
            <person name="Cros-Aarteil S."/>
            <person name="Calhoun S."/>
            <person name="Haridas S."/>
            <person name="Kuo A."/>
            <person name="Mondo S."/>
            <person name="Pangilinan J."/>
            <person name="Riley R."/>
            <person name="Labutti K."/>
            <person name="Andreopoulos B."/>
            <person name="Lipzen A."/>
            <person name="Chen C."/>
            <person name="Yanf M."/>
            <person name="Daum C."/>
            <person name="Ng V."/>
            <person name="Clum A."/>
            <person name="Ohm R."/>
            <person name="Martin F."/>
            <person name="Silar P."/>
            <person name="Natvig D."/>
            <person name="Lalanne C."/>
            <person name="Gautier V."/>
            <person name="Ament-Velasquez S.L."/>
            <person name="Kruys A."/>
            <person name="Hutchinson M.I."/>
            <person name="Powell A.J."/>
            <person name="Barry K."/>
            <person name="Miller A.N."/>
            <person name="Grigoriev I.V."/>
            <person name="Debuchy R."/>
            <person name="Gladieux P."/>
            <person name="Thoren M.H."/>
            <person name="Johannesson H."/>
        </authorList>
    </citation>
    <scope>NUCLEOTIDE SEQUENCE</scope>
    <source>
        <strain evidence="2">CBS 990.96</strain>
    </source>
</reference>
<reference evidence="2" key="1">
    <citation type="journal article" date="2023" name="Mol. Phylogenet. Evol.">
        <title>Genome-scale phylogeny and comparative genomics of the fungal order Sordariales.</title>
        <authorList>
            <person name="Hensen N."/>
            <person name="Bonometti L."/>
            <person name="Westerberg I."/>
            <person name="Brannstrom I.O."/>
            <person name="Guillou S."/>
            <person name="Cros-Aarteil S."/>
            <person name="Calhoun S."/>
            <person name="Haridas S."/>
            <person name="Kuo A."/>
            <person name="Mondo S."/>
            <person name="Pangilinan J."/>
            <person name="Riley R."/>
            <person name="LaButti K."/>
            <person name="Andreopoulos B."/>
            <person name="Lipzen A."/>
            <person name="Chen C."/>
            <person name="Yan M."/>
            <person name="Daum C."/>
            <person name="Ng V."/>
            <person name="Clum A."/>
            <person name="Steindorff A."/>
            <person name="Ohm R.A."/>
            <person name="Martin F."/>
            <person name="Silar P."/>
            <person name="Natvig D.O."/>
            <person name="Lalanne C."/>
            <person name="Gautier V."/>
            <person name="Ament-Velasquez S.L."/>
            <person name="Kruys A."/>
            <person name="Hutchinson M.I."/>
            <person name="Powell A.J."/>
            <person name="Barry K."/>
            <person name="Miller A.N."/>
            <person name="Grigoriev I.V."/>
            <person name="Debuchy R."/>
            <person name="Gladieux P."/>
            <person name="Hiltunen Thoren M."/>
            <person name="Johannesson H."/>
        </authorList>
    </citation>
    <scope>NUCLEOTIDE SEQUENCE</scope>
    <source>
        <strain evidence="2">CBS 990.96</strain>
    </source>
</reference>
<evidence type="ECO:0000313" key="2">
    <source>
        <dbReference type="EMBL" id="KAK4229047.1"/>
    </source>
</evidence>
<dbReference type="EMBL" id="MU865312">
    <property type="protein sequence ID" value="KAK4229047.1"/>
    <property type="molecule type" value="Genomic_DNA"/>
</dbReference>
<dbReference type="Proteomes" id="UP001301958">
    <property type="component" value="Unassembled WGS sequence"/>
</dbReference>
<proteinExistence type="predicted"/>
<protein>
    <submittedName>
        <fullName evidence="2">Uncharacterized protein</fullName>
    </submittedName>
</protein>
<evidence type="ECO:0000256" key="1">
    <source>
        <dbReference type="SAM" id="SignalP"/>
    </source>
</evidence>
<organism evidence="2 3">
    <name type="scientific">Podospora fimiseda</name>
    <dbReference type="NCBI Taxonomy" id="252190"/>
    <lineage>
        <taxon>Eukaryota</taxon>
        <taxon>Fungi</taxon>
        <taxon>Dikarya</taxon>
        <taxon>Ascomycota</taxon>
        <taxon>Pezizomycotina</taxon>
        <taxon>Sordariomycetes</taxon>
        <taxon>Sordariomycetidae</taxon>
        <taxon>Sordariales</taxon>
        <taxon>Podosporaceae</taxon>
        <taxon>Podospora</taxon>
    </lineage>
</organism>
<name>A0AAN7BT83_9PEZI</name>